<protein>
    <recommendedName>
        <fullName evidence="8">CAP-Gly domain-containing protein</fullName>
    </recommendedName>
</protein>
<keyword evidence="4" id="KW-0243">Dynein</keyword>
<evidence type="ECO:0000256" key="5">
    <source>
        <dbReference type="ARBA" id="ARBA00023054"/>
    </source>
</evidence>
<dbReference type="PANTHER" id="PTHR18916">
    <property type="entry name" value="DYNACTIN 1-RELATED MICROTUBULE-BINDING"/>
    <property type="match status" value="1"/>
</dbReference>
<keyword evidence="2" id="KW-0963">Cytoplasm</keyword>
<keyword evidence="6" id="KW-0206">Cytoskeleton</keyword>
<dbReference type="SUPFAM" id="SSF74924">
    <property type="entry name" value="Cap-Gly domain"/>
    <property type="match status" value="1"/>
</dbReference>
<reference evidence="9 10" key="1">
    <citation type="submission" date="2016-07" db="EMBL/GenBank/DDBJ databases">
        <title>Pervasive Adenine N6-methylation of Active Genes in Fungi.</title>
        <authorList>
            <consortium name="DOE Joint Genome Institute"/>
            <person name="Mondo S.J."/>
            <person name="Dannebaum R.O."/>
            <person name="Kuo R.C."/>
            <person name="Labutti K."/>
            <person name="Haridas S."/>
            <person name="Kuo A."/>
            <person name="Salamov A."/>
            <person name="Ahrendt S.R."/>
            <person name="Lipzen A."/>
            <person name="Sullivan W."/>
            <person name="Andreopoulos W.B."/>
            <person name="Clum A."/>
            <person name="Lindquist E."/>
            <person name="Daum C."/>
            <person name="Ramamoorthy G.K."/>
            <person name="Gryganskyi A."/>
            <person name="Culley D."/>
            <person name="Magnuson J.K."/>
            <person name="James T.Y."/>
            <person name="O'Malley M.A."/>
            <person name="Stajich J.E."/>
            <person name="Spatafora J.W."/>
            <person name="Visel A."/>
            <person name="Grigoriev I.V."/>
        </authorList>
    </citation>
    <scope>NUCLEOTIDE SEQUENCE [LARGE SCALE GENOMIC DNA]</scope>
    <source>
        <strain evidence="9 10">NRRL 1336</strain>
    </source>
</reference>
<evidence type="ECO:0000256" key="2">
    <source>
        <dbReference type="ARBA" id="ARBA00022490"/>
    </source>
</evidence>
<feature type="region of interest" description="Disordered" evidence="7">
    <location>
        <begin position="164"/>
        <end position="221"/>
    </location>
</feature>
<evidence type="ECO:0000256" key="3">
    <source>
        <dbReference type="ARBA" id="ARBA00022701"/>
    </source>
</evidence>
<organism evidence="9 10">
    <name type="scientific">Absidia repens</name>
    <dbReference type="NCBI Taxonomy" id="90262"/>
    <lineage>
        <taxon>Eukaryota</taxon>
        <taxon>Fungi</taxon>
        <taxon>Fungi incertae sedis</taxon>
        <taxon>Mucoromycota</taxon>
        <taxon>Mucoromycotina</taxon>
        <taxon>Mucoromycetes</taxon>
        <taxon>Mucorales</taxon>
        <taxon>Cunninghamellaceae</taxon>
        <taxon>Absidia</taxon>
    </lineage>
</organism>
<dbReference type="PROSITE" id="PS50245">
    <property type="entry name" value="CAP_GLY_2"/>
    <property type="match status" value="1"/>
</dbReference>
<dbReference type="Pfam" id="PF01302">
    <property type="entry name" value="CAP_GLY"/>
    <property type="match status" value="1"/>
</dbReference>
<dbReference type="OrthoDB" id="2130750at2759"/>
<accession>A0A1X2IPL3</accession>
<name>A0A1X2IPL3_9FUNG</name>
<comment type="subcellular location">
    <subcellularLocation>
        <location evidence="1">Cytoplasm</location>
        <location evidence="1">Cytoskeleton</location>
        <location evidence="1">Spindle</location>
    </subcellularLocation>
</comment>
<feature type="compositionally biased region" description="Basic and acidic residues" evidence="7">
    <location>
        <begin position="164"/>
        <end position="189"/>
    </location>
</feature>
<dbReference type="GO" id="GO:0005874">
    <property type="term" value="C:microtubule"/>
    <property type="evidence" value="ECO:0007669"/>
    <property type="project" value="UniProtKB-KW"/>
</dbReference>
<evidence type="ECO:0000313" key="9">
    <source>
        <dbReference type="EMBL" id="ORZ20221.1"/>
    </source>
</evidence>
<dbReference type="GO" id="GO:0005819">
    <property type="term" value="C:spindle"/>
    <property type="evidence" value="ECO:0007669"/>
    <property type="project" value="UniProtKB-SubCell"/>
</dbReference>
<dbReference type="InterPro" id="IPR036859">
    <property type="entry name" value="CAP-Gly_dom_sf"/>
</dbReference>
<feature type="region of interest" description="Disordered" evidence="7">
    <location>
        <begin position="277"/>
        <end position="302"/>
    </location>
</feature>
<proteinExistence type="predicted"/>
<comment type="caution">
    <text evidence="9">The sequence shown here is derived from an EMBL/GenBank/DDBJ whole genome shotgun (WGS) entry which is preliminary data.</text>
</comment>
<feature type="region of interest" description="Disordered" evidence="7">
    <location>
        <begin position="41"/>
        <end position="139"/>
    </location>
</feature>
<feature type="compositionally biased region" description="Low complexity" evidence="7">
    <location>
        <begin position="207"/>
        <end position="221"/>
    </location>
</feature>
<evidence type="ECO:0000259" key="8">
    <source>
        <dbReference type="PROSITE" id="PS50245"/>
    </source>
</evidence>
<sequence>MMNIFGLLRKTTQKNKKASSLDLRKTQSSPVIIIRNTPTNLKPILTNHSGVAPPAPHAPSTEPTESKHAIIKKGSQLGTTTTIIEEEEEENGNDAATTAKATSPASSNSSTSSSTPSDDTQQKKKTQQQQALDKQETEALAERLREISADDMEVLLSMETQARMDHQAEQRERQQQINEDQKRQQQDHHHQTKRLKFALPETPSRESTPAQATQASAVATAAVVPTSPVDEENQYTPIEKRWSLPEEAIRQDMKKKSKLATSALTSSKWTRYLLHPGKSDPASVHPSSGAGIDSSSTTTTSIDMSRKTELRYGCKVKLIRSPIKTTAYVRYIGPVHFAPGEWIGVELERAVGKTDGSVDGQRYFHTGAYRGSFLTKDELMLA</sequence>
<dbReference type="GO" id="GO:0030286">
    <property type="term" value="C:dynein complex"/>
    <property type="evidence" value="ECO:0007669"/>
    <property type="project" value="UniProtKB-KW"/>
</dbReference>
<evidence type="ECO:0000256" key="4">
    <source>
        <dbReference type="ARBA" id="ARBA00023017"/>
    </source>
</evidence>
<dbReference type="EMBL" id="MCGE01000006">
    <property type="protein sequence ID" value="ORZ20221.1"/>
    <property type="molecule type" value="Genomic_DNA"/>
</dbReference>
<dbReference type="Proteomes" id="UP000193560">
    <property type="component" value="Unassembled WGS sequence"/>
</dbReference>
<feature type="compositionally biased region" description="Low complexity" evidence="7">
    <location>
        <begin position="95"/>
        <end position="117"/>
    </location>
</feature>
<dbReference type="AlphaFoldDB" id="A0A1X2IPL3"/>
<evidence type="ECO:0000256" key="1">
    <source>
        <dbReference type="ARBA" id="ARBA00004186"/>
    </source>
</evidence>
<feature type="domain" description="CAP-Gly" evidence="8">
    <location>
        <begin position="333"/>
        <end position="375"/>
    </location>
</feature>
<evidence type="ECO:0000313" key="10">
    <source>
        <dbReference type="Proteomes" id="UP000193560"/>
    </source>
</evidence>
<dbReference type="Gene3D" id="2.30.30.190">
    <property type="entry name" value="CAP Gly-rich-like domain"/>
    <property type="match status" value="1"/>
</dbReference>
<dbReference type="InterPro" id="IPR000938">
    <property type="entry name" value="CAP-Gly_domain"/>
</dbReference>
<dbReference type="PANTHER" id="PTHR18916:SF6">
    <property type="entry name" value="DYNACTIN SUBUNIT 1"/>
    <property type="match status" value="1"/>
</dbReference>
<keyword evidence="10" id="KW-1185">Reference proteome</keyword>
<evidence type="ECO:0000256" key="7">
    <source>
        <dbReference type="SAM" id="MobiDB-lite"/>
    </source>
</evidence>
<gene>
    <name evidence="9" type="ORF">BCR42DRAFT_408251</name>
</gene>
<dbReference type="STRING" id="90262.A0A1X2IPL3"/>
<keyword evidence="3" id="KW-0493">Microtubule</keyword>
<keyword evidence="5" id="KW-0175">Coiled coil</keyword>
<dbReference type="SMART" id="SM01052">
    <property type="entry name" value="CAP_GLY"/>
    <property type="match status" value="1"/>
</dbReference>
<evidence type="ECO:0000256" key="6">
    <source>
        <dbReference type="ARBA" id="ARBA00023212"/>
    </source>
</evidence>